<protein>
    <submittedName>
        <fullName evidence="3">Uncharacterized protein</fullName>
    </submittedName>
</protein>
<sequence>MLQVARRASFLLRRINFRMGLSPSINSNKYNLHQGPARKGTTAEAKERPLLRKDPAGEQQRPRNYSNTRIMLTFTANQSTIRRSSRAFRREFDDEFREPRRTVHGDPSHRGRWMRRDHRSEFCLVEDGNVGHLIKCRARSSGVALDVSEVETRIKRLFMAPHAKQQGLGA</sequence>
<evidence type="ECO:0000256" key="1">
    <source>
        <dbReference type="SAM" id="MobiDB-lite"/>
    </source>
</evidence>
<accession>Q67U65</accession>
<reference evidence="4" key="4">
    <citation type="journal article" date="2008" name="Nucleic Acids Res.">
        <title>The rice annotation project database (RAP-DB): 2008 update.</title>
        <authorList>
            <consortium name="The rice annotation project (RAP)"/>
        </authorList>
    </citation>
    <scope>GENOME REANNOTATION</scope>
    <source>
        <strain evidence="4">cv. Nipponbare</strain>
    </source>
</reference>
<feature type="compositionally biased region" description="Basic and acidic residues" evidence="1">
    <location>
        <begin position="44"/>
        <end position="56"/>
    </location>
</feature>
<reference evidence="3" key="2">
    <citation type="submission" date="2002-08" db="EMBL/GenBank/DDBJ databases">
        <title>Oryza sativa nipponbare(GA3) genomic DNA, chromosome 6, PAC clone:P0404G03.</title>
        <authorList>
            <person name="Sasaki T."/>
            <person name="Matsumoto T."/>
            <person name="Katayose Y."/>
        </authorList>
    </citation>
    <scope>NUCLEOTIDE SEQUENCE</scope>
</reference>
<reference evidence="2" key="1">
    <citation type="submission" date="2002-02" db="EMBL/GenBank/DDBJ databases">
        <title>Oryza sativa nipponbare(GA3) genomic DNA, chromosome 6, PAC clone:P0583E12.</title>
        <authorList>
            <person name="Sasaki T."/>
            <person name="Matsumoto T."/>
            <person name="Yamamoto K."/>
        </authorList>
    </citation>
    <scope>NUCLEOTIDE SEQUENCE</scope>
</reference>
<gene>
    <name evidence="3" type="ORF">P0404G03.26</name>
    <name evidence="2" type="ORF">P0583E12.2</name>
</gene>
<dbReference type="EMBL" id="AP005656">
    <property type="protein sequence ID" value="BAD38306.1"/>
    <property type="molecule type" value="Genomic_DNA"/>
</dbReference>
<feature type="region of interest" description="Disordered" evidence="1">
    <location>
        <begin position="23"/>
        <end position="66"/>
    </location>
</feature>
<evidence type="ECO:0000313" key="3">
    <source>
        <dbReference type="EMBL" id="BAD38306.1"/>
    </source>
</evidence>
<dbReference type="AlphaFoldDB" id="Q67U65"/>
<evidence type="ECO:0000313" key="4">
    <source>
        <dbReference type="Proteomes" id="UP000000763"/>
    </source>
</evidence>
<dbReference type="Proteomes" id="UP000000763">
    <property type="component" value="Chromosome 6"/>
</dbReference>
<dbReference type="EMBL" id="AP004728">
    <property type="protein sequence ID" value="BAD37692.1"/>
    <property type="molecule type" value="Genomic_DNA"/>
</dbReference>
<reference evidence="4" key="3">
    <citation type="journal article" date="2005" name="Nature">
        <title>The map-based sequence of the rice genome.</title>
        <authorList>
            <consortium name="International rice genome sequencing project (IRGSP)"/>
            <person name="Matsumoto T."/>
            <person name="Wu J."/>
            <person name="Kanamori H."/>
            <person name="Katayose Y."/>
            <person name="Fujisawa M."/>
            <person name="Namiki N."/>
            <person name="Mizuno H."/>
            <person name="Yamamoto K."/>
            <person name="Antonio B.A."/>
            <person name="Baba T."/>
            <person name="Sakata K."/>
            <person name="Nagamura Y."/>
            <person name="Aoki H."/>
            <person name="Arikawa K."/>
            <person name="Arita K."/>
            <person name="Bito T."/>
            <person name="Chiden Y."/>
            <person name="Fujitsuka N."/>
            <person name="Fukunaka R."/>
            <person name="Hamada M."/>
            <person name="Harada C."/>
            <person name="Hayashi A."/>
            <person name="Hijishita S."/>
            <person name="Honda M."/>
            <person name="Hosokawa S."/>
            <person name="Ichikawa Y."/>
            <person name="Idonuma A."/>
            <person name="Iijima M."/>
            <person name="Ikeda M."/>
            <person name="Ikeno M."/>
            <person name="Ito K."/>
            <person name="Ito S."/>
            <person name="Ito T."/>
            <person name="Ito Y."/>
            <person name="Ito Y."/>
            <person name="Iwabuchi A."/>
            <person name="Kamiya K."/>
            <person name="Karasawa W."/>
            <person name="Kurita K."/>
            <person name="Katagiri S."/>
            <person name="Kikuta A."/>
            <person name="Kobayashi H."/>
            <person name="Kobayashi N."/>
            <person name="Machita K."/>
            <person name="Maehara T."/>
            <person name="Masukawa M."/>
            <person name="Mizubayashi T."/>
            <person name="Mukai Y."/>
            <person name="Nagasaki H."/>
            <person name="Nagata Y."/>
            <person name="Naito S."/>
            <person name="Nakashima M."/>
            <person name="Nakama Y."/>
            <person name="Nakamichi Y."/>
            <person name="Nakamura M."/>
            <person name="Meguro A."/>
            <person name="Negishi M."/>
            <person name="Ohta I."/>
            <person name="Ohta T."/>
            <person name="Okamoto M."/>
            <person name="Ono N."/>
            <person name="Saji S."/>
            <person name="Sakaguchi M."/>
            <person name="Sakai K."/>
            <person name="Shibata M."/>
            <person name="Shimokawa T."/>
            <person name="Song J."/>
            <person name="Takazaki Y."/>
            <person name="Terasawa K."/>
            <person name="Tsugane M."/>
            <person name="Tsuji K."/>
            <person name="Ueda S."/>
            <person name="Waki K."/>
            <person name="Yamagata H."/>
            <person name="Yamamoto M."/>
            <person name="Yamamoto S."/>
            <person name="Yamane H."/>
            <person name="Yoshiki S."/>
            <person name="Yoshihara R."/>
            <person name="Yukawa K."/>
            <person name="Zhong H."/>
            <person name="Yano M."/>
            <person name="Yuan Q."/>
            <person name="Ouyang S."/>
            <person name="Liu J."/>
            <person name="Jones K.M."/>
            <person name="Gansberger K."/>
            <person name="Moffat K."/>
            <person name="Hill J."/>
            <person name="Bera J."/>
            <person name="Fadrosh D."/>
            <person name="Jin S."/>
            <person name="Johri S."/>
            <person name="Kim M."/>
            <person name="Overton L."/>
            <person name="Reardon M."/>
            <person name="Tsitrin T."/>
            <person name="Vuong H."/>
            <person name="Weaver B."/>
            <person name="Ciecko A."/>
            <person name="Tallon L."/>
            <person name="Jackson J."/>
            <person name="Pai G."/>
            <person name="Aken S.V."/>
            <person name="Utterback T."/>
            <person name="Reidmuller S."/>
            <person name="Feldblyum T."/>
            <person name="Hsiao J."/>
            <person name="Zismann V."/>
            <person name="Iobst S."/>
            <person name="de Vazeille A.R."/>
            <person name="Buell C.R."/>
            <person name="Ying K."/>
            <person name="Li Y."/>
            <person name="Lu T."/>
            <person name="Huang Y."/>
            <person name="Zhao Q."/>
            <person name="Feng Q."/>
            <person name="Zhang L."/>
            <person name="Zhu J."/>
            <person name="Weng Q."/>
            <person name="Mu J."/>
            <person name="Lu Y."/>
            <person name="Fan D."/>
            <person name="Liu Y."/>
            <person name="Guan J."/>
            <person name="Zhang Y."/>
            <person name="Yu S."/>
            <person name="Liu X."/>
            <person name="Zhang Y."/>
            <person name="Hong G."/>
            <person name="Han B."/>
            <person name="Choisne N."/>
            <person name="Demange N."/>
            <person name="Orjeda G."/>
            <person name="Samain S."/>
            <person name="Cattolico L."/>
            <person name="Pelletier E."/>
            <person name="Couloux A."/>
            <person name="Segurens B."/>
            <person name="Wincker P."/>
            <person name="D'Hont A."/>
            <person name="Scarpelli C."/>
            <person name="Weissenbach J."/>
            <person name="Salanoubat M."/>
            <person name="Quetier F."/>
            <person name="Yu Y."/>
            <person name="Kim H.R."/>
            <person name="Rambo T."/>
            <person name="Currie J."/>
            <person name="Collura K."/>
            <person name="Luo M."/>
            <person name="Yang T."/>
            <person name="Ammiraju J.S.S."/>
            <person name="Engler F."/>
            <person name="Soderlund C."/>
            <person name="Wing R.A."/>
            <person name="Palmer L.E."/>
            <person name="de la Bastide M."/>
            <person name="Spiegel L."/>
            <person name="Nascimento L."/>
            <person name="Zutavern T."/>
            <person name="O'Shaughnessy A."/>
            <person name="Dike S."/>
            <person name="Dedhia N."/>
            <person name="Preston R."/>
            <person name="Balija V."/>
            <person name="McCombie W.R."/>
            <person name="Chow T."/>
            <person name="Chen H."/>
            <person name="Chung M."/>
            <person name="Chen C."/>
            <person name="Shaw J."/>
            <person name="Wu H."/>
            <person name="Hsiao K."/>
            <person name="Chao Y."/>
            <person name="Chu M."/>
            <person name="Cheng C."/>
            <person name="Hour A."/>
            <person name="Lee P."/>
            <person name="Lin S."/>
            <person name="Lin Y."/>
            <person name="Liou J."/>
            <person name="Liu S."/>
            <person name="Hsing Y."/>
            <person name="Raghuvanshi S."/>
            <person name="Mohanty A."/>
            <person name="Bharti A.K."/>
            <person name="Gaur A."/>
            <person name="Gupta V."/>
            <person name="Kumar D."/>
            <person name="Ravi V."/>
            <person name="Vij S."/>
            <person name="Kapur A."/>
            <person name="Khurana P."/>
            <person name="Khurana P."/>
            <person name="Khurana J.P."/>
            <person name="Tyagi A.K."/>
            <person name="Gaikwad K."/>
            <person name="Singh A."/>
            <person name="Dalal V."/>
            <person name="Srivastava S."/>
            <person name="Dixit A."/>
            <person name="Pal A.K."/>
            <person name="Ghazi I.A."/>
            <person name="Yadav M."/>
            <person name="Pandit A."/>
            <person name="Bhargava A."/>
            <person name="Sureshbabu K."/>
            <person name="Batra K."/>
            <person name="Sharma T.R."/>
            <person name="Mohapatra T."/>
            <person name="Singh N.K."/>
            <person name="Messing J."/>
            <person name="Nelson A.B."/>
            <person name="Fuks G."/>
            <person name="Kavchok S."/>
            <person name="Keizer G."/>
            <person name="Linton E."/>
            <person name="Llaca V."/>
            <person name="Song R."/>
            <person name="Tanyolac B."/>
            <person name="Young S."/>
            <person name="Ho-Il K."/>
            <person name="Hahn J.H."/>
            <person name="Sangsakoo G."/>
            <person name="Vanavichit A."/>
            <person name="de Mattos Luiz.A.T."/>
            <person name="Zimmer P.D."/>
            <person name="Malone G."/>
            <person name="Dellagostin O."/>
            <person name="de Oliveira A.C."/>
            <person name="Bevan M."/>
            <person name="Bancroft I."/>
            <person name="Minx P."/>
            <person name="Cordum H."/>
            <person name="Wilson R."/>
            <person name="Cheng Z."/>
            <person name="Jin W."/>
            <person name="Jiang J."/>
            <person name="Leong S.A."/>
            <person name="Iwama H."/>
            <person name="Gojobori T."/>
            <person name="Itoh T."/>
            <person name="Niimura Y."/>
            <person name="Fujii Y."/>
            <person name="Habara T."/>
            <person name="Sakai H."/>
            <person name="Sato Y."/>
            <person name="Wilson G."/>
            <person name="Kumar K."/>
            <person name="McCouch S."/>
            <person name="Juretic N."/>
            <person name="Hoen D."/>
            <person name="Wright S."/>
            <person name="Bruskiewich R."/>
            <person name="Bureau T."/>
            <person name="Miyao A."/>
            <person name="Hirochika H."/>
            <person name="Nishikawa T."/>
            <person name="Kadowaki K."/>
            <person name="Sugiura M."/>
            <person name="Burr B."/>
            <person name="Sasaki T."/>
        </authorList>
    </citation>
    <scope>NUCLEOTIDE SEQUENCE [LARGE SCALE GENOMIC DNA]</scope>
    <source>
        <strain evidence="4">cv. Nipponbare</strain>
    </source>
</reference>
<evidence type="ECO:0000313" key="2">
    <source>
        <dbReference type="EMBL" id="BAD37692.1"/>
    </source>
</evidence>
<proteinExistence type="predicted"/>
<name>Q67U65_ORYSJ</name>
<organism evidence="3 4">
    <name type="scientific">Oryza sativa subsp. japonica</name>
    <name type="common">Rice</name>
    <dbReference type="NCBI Taxonomy" id="39947"/>
    <lineage>
        <taxon>Eukaryota</taxon>
        <taxon>Viridiplantae</taxon>
        <taxon>Streptophyta</taxon>
        <taxon>Embryophyta</taxon>
        <taxon>Tracheophyta</taxon>
        <taxon>Spermatophyta</taxon>
        <taxon>Magnoliopsida</taxon>
        <taxon>Liliopsida</taxon>
        <taxon>Poales</taxon>
        <taxon>Poaceae</taxon>
        <taxon>BOP clade</taxon>
        <taxon>Oryzoideae</taxon>
        <taxon>Oryzeae</taxon>
        <taxon>Oryzinae</taxon>
        <taxon>Oryza</taxon>
        <taxon>Oryza sativa</taxon>
    </lineage>
</organism>